<dbReference type="Proteomes" id="UP000887159">
    <property type="component" value="Unassembled WGS sequence"/>
</dbReference>
<accession>A0A8X6VJJ4</accession>
<sequence>MDVCKCIVPLRHGGTLNSGRATSPLVWLVDGIERCHLALCHDEFRGPRSSLYRSGGISNNNRYHLKCCSPHLNKIENSERTAVKLSTIDQSEVIKRLGSTGLEDSMAEGDMEESKCRIGSADIQGGPEFMAWTAYSSSKTSIMSGDVNVFHEVDDEIAEKFSDSAFVDQETAHDTFNRDSSYNAANVIYEFGNIKRKAPRVYAFTKGGHFSQAFRYRKFCFSSCRSFRLPLRQDSSARLHR</sequence>
<protein>
    <submittedName>
        <fullName evidence="1">Uncharacterized protein</fullName>
    </submittedName>
</protein>
<name>A0A8X6VJJ4_TRICX</name>
<proteinExistence type="predicted"/>
<reference evidence="1" key="1">
    <citation type="submission" date="2020-08" db="EMBL/GenBank/DDBJ databases">
        <title>Multicomponent nature underlies the extraordinary mechanical properties of spider dragline silk.</title>
        <authorList>
            <person name="Kono N."/>
            <person name="Nakamura H."/>
            <person name="Mori M."/>
            <person name="Yoshida Y."/>
            <person name="Ohtoshi R."/>
            <person name="Malay A.D."/>
            <person name="Moran D.A.P."/>
            <person name="Tomita M."/>
            <person name="Numata K."/>
            <person name="Arakawa K."/>
        </authorList>
    </citation>
    <scope>NUCLEOTIDE SEQUENCE</scope>
</reference>
<gene>
    <name evidence="1" type="ORF">TNCV_1569821</name>
</gene>
<dbReference type="AlphaFoldDB" id="A0A8X6VJJ4"/>
<comment type="caution">
    <text evidence="1">The sequence shown here is derived from an EMBL/GenBank/DDBJ whole genome shotgun (WGS) entry which is preliminary data.</text>
</comment>
<keyword evidence="2" id="KW-1185">Reference proteome</keyword>
<evidence type="ECO:0000313" key="1">
    <source>
        <dbReference type="EMBL" id="GFY15169.1"/>
    </source>
</evidence>
<evidence type="ECO:0000313" key="2">
    <source>
        <dbReference type="Proteomes" id="UP000887159"/>
    </source>
</evidence>
<organism evidence="1 2">
    <name type="scientific">Trichonephila clavipes</name>
    <name type="common">Golden silk orbweaver</name>
    <name type="synonym">Nephila clavipes</name>
    <dbReference type="NCBI Taxonomy" id="2585209"/>
    <lineage>
        <taxon>Eukaryota</taxon>
        <taxon>Metazoa</taxon>
        <taxon>Ecdysozoa</taxon>
        <taxon>Arthropoda</taxon>
        <taxon>Chelicerata</taxon>
        <taxon>Arachnida</taxon>
        <taxon>Araneae</taxon>
        <taxon>Araneomorphae</taxon>
        <taxon>Entelegynae</taxon>
        <taxon>Araneoidea</taxon>
        <taxon>Nephilidae</taxon>
        <taxon>Trichonephila</taxon>
    </lineage>
</organism>
<dbReference type="EMBL" id="BMAU01021334">
    <property type="protein sequence ID" value="GFY15169.1"/>
    <property type="molecule type" value="Genomic_DNA"/>
</dbReference>